<dbReference type="Proteomes" id="UP000545507">
    <property type="component" value="Unassembled WGS sequence"/>
</dbReference>
<gene>
    <name evidence="1" type="ORF">F3K02_09155</name>
</gene>
<protein>
    <submittedName>
        <fullName evidence="1">Uncharacterized protein</fullName>
    </submittedName>
</protein>
<reference evidence="1 2" key="1">
    <citation type="submission" date="2019-09" db="EMBL/GenBank/DDBJ databases">
        <title>Hydrogenophaga aromatica sp. nov., isolated from a para-xylene-degrading enrichment culture.</title>
        <authorList>
            <person name="Tancsics A."/>
            <person name="Banerjee S."/>
        </authorList>
    </citation>
    <scope>NUCLEOTIDE SEQUENCE [LARGE SCALE GENOMIC DNA]</scope>
    <source>
        <strain evidence="1 2">D2P1</strain>
    </source>
</reference>
<comment type="caution">
    <text evidence="1">The sequence shown here is derived from an EMBL/GenBank/DDBJ whole genome shotgun (WGS) entry which is preliminary data.</text>
</comment>
<organism evidence="1 2">
    <name type="scientific">Hydrogenophaga aromaticivorans</name>
    <dbReference type="NCBI Taxonomy" id="2610898"/>
    <lineage>
        <taxon>Bacteria</taxon>
        <taxon>Pseudomonadati</taxon>
        <taxon>Pseudomonadota</taxon>
        <taxon>Betaproteobacteria</taxon>
        <taxon>Burkholderiales</taxon>
        <taxon>Comamonadaceae</taxon>
        <taxon>Hydrogenophaga</taxon>
    </lineage>
</organism>
<proteinExistence type="predicted"/>
<sequence length="136" mass="15370">MMNIRHLTTLLFALSPAICLPQNAWEKISGNLTGTSEFFILRDSFEVRSNKNGDEIAVVTGKLTDHKSSSIDIYQWYVKTEDCYRQKGKLITLNLDGEFKYESDFIFDAGNIASVNAEAICSLYAEKYLKNRGKGL</sequence>
<dbReference type="AlphaFoldDB" id="A0A7Y8GVY4"/>
<accession>A0A7Y8GVY4</accession>
<evidence type="ECO:0000313" key="1">
    <source>
        <dbReference type="EMBL" id="NWF45413.1"/>
    </source>
</evidence>
<dbReference type="EMBL" id="VYGV01000006">
    <property type="protein sequence ID" value="NWF45413.1"/>
    <property type="molecule type" value="Genomic_DNA"/>
</dbReference>
<name>A0A7Y8GVY4_9BURK</name>
<dbReference type="RefSeq" id="WP_218179378.1">
    <property type="nucleotide sequence ID" value="NZ_VYGV01000006.1"/>
</dbReference>
<evidence type="ECO:0000313" key="2">
    <source>
        <dbReference type="Proteomes" id="UP000545507"/>
    </source>
</evidence>
<keyword evidence="2" id="KW-1185">Reference proteome</keyword>